<dbReference type="EC" id="2.4.-.-" evidence="5"/>
<organism evidence="5 6">
    <name type="scientific">Svornostia abyssi</name>
    <dbReference type="NCBI Taxonomy" id="2898438"/>
    <lineage>
        <taxon>Bacteria</taxon>
        <taxon>Bacillati</taxon>
        <taxon>Actinomycetota</taxon>
        <taxon>Thermoleophilia</taxon>
        <taxon>Solirubrobacterales</taxon>
        <taxon>Baekduiaceae</taxon>
        <taxon>Svornostia</taxon>
    </lineage>
</organism>
<proteinExistence type="predicted"/>
<evidence type="ECO:0000313" key="6">
    <source>
        <dbReference type="Proteomes" id="UP001058860"/>
    </source>
</evidence>
<dbReference type="PANTHER" id="PTHR45947:SF3">
    <property type="entry name" value="SULFOQUINOVOSYL TRANSFERASE SQD2"/>
    <property type="match status" value="1"/>
</dbReference>
<dbReference type="PANTHER" id="PTHR45947">
    <property type="entry name" value="SULFOQUINOVOSYL TRANSFERASE SQD2"/>
    <property type="match status" value="1"/>
</dbReference>
<dbReference type="Pfam" id="PF00534">
    <property type="entry name" value="Glycos_transf_1"/>
    <property type="match status" value="1"/>
</dbReference>
<keyword evidence="1 5" id="KW-0328">Glycosyltransferase</keyword>
<dbReference type="SUPFAM" id="SSF53756">
    <property type="entry name" value="UDP-Glycosyltransferase/glycogen phosphorylase"/>
    <property type="match status" value="1"/>
</dbReference>
<sequence>MASCWPDAPISTLLYDEEATGGRFSGHQIHTSYLQRLGVRQHGFRRLMPFYPRAVEKLHVPDAEVVVSSSSAFAHGLQPPGDAAHICYCHSPFRYVWHERQRAIDEMPGWAGGWGERLLDRVRDWDRHASARVTHYISNSELTRQRVGEFYGRDSSVIHPPVAVDRFTPSTDHDDYFLVVCELVRHKNVYVALAAAEQAGVPIKVVGTGPDEYWLRRDYPNAEFLGRVSDEELARVYERARAFVMPAIEEFGIVAAEAHAAGRPVLAAGAGGALEIVREGQTGVFAEPHNVDAFAEAMREVDWDAFDPHVIRARAEDFSVPTFQLRLREEIDRVMGDNVAPLPGTAEPLAAQAVGSSSSFPDVRRSASAR</sequence>
<evidence type="ECO:0000259" key="3">
    <source>
        <dbReference type="Pfam" id="PF00534"/>
    </source>
</evidence>
<keyword evidence="6" id="KW-1185">Reference proteome</keyword>
<evidence type="ECO:0000256" key="1">
    <source>
        <dbReference type="ARBA" id="ARBA00022676"/>
    </source>
</evidence>
<evidence type="ECO:0000259" key="4">
    <source>
        <dbReference type="Pfam" id="PF13439"/>
    </source>
</evidence>
<feature type="domain" description="Glycosyltransferase subfamily 4-like N-terminal" evidence="4">
    <location>
        <begin position="40"/>
        <end position="166"/>
    </location>
</feature>
<protein>
    <submittedName>
        <fullName evidence="5">Glycosyltransferase</fullName>
        <ecNumber evidence="5">2.4.-.-</ecNumber>
    </submittedName>
</protein>
<gene>
    <name evidence="5" type="ORF">LRS13_07345</name>
</gene>
<name>A0ABY5PKV2_9ACTN</name>
<keyword evidence="2 5" id="KW-0808">Transferase</keyword>
<dbReference type="InterPro" id="IPR028098">
    <property type="entry name" value="Glyco_trans_4-like_N"/>
</dbReference>
<dbReference type="Pfam" id="PF13439">
    <property type="entry name" value="Glyco_transf_4"/>
    <property type="match status" value="1"/>
</dbReference>
<evidence type="ECO:0000256" key="2">
    <source>
        <dbReference type="ARBA" id="ARBA00022679"/>
    </source>
</evidence>
<evidence type="ECO:0000313" key="5">
    <source>
        <dbReference type="EMBL" id="UUY05328.1"/>
    </source>
</evidence>
<dbReference type="InterPro" id="IPR050194">
    <property type="entry name" value="Glycosyltransferase_grp1"/>
</dbReference>
<dbReference type="InterPro" id="IPR001296">
    <property type="entry name" value="Glyco_trans_1"/>
</dbReference>
<feature type="domain" description="Glycosyl transferase family 1" evidence="3">
    <location>
        <begin position="171"/>
        <end position="301"/>
    </location>
</feature>
<dbReference type="Gene3D" id="3.40.50.2000">
    <property type="entry name" value="Glycogen Phosphorylase B"/>
    <property type="match status" value="2"/>
</dbReference>
<dbReference type="GO" id="GO:0016757">
    <property type="term" value="F:glycosyltransferase activity"/>
    <property type="evidence" value="ECO:0007669"/>
    <property type="project" value="UniProtKB-KW"/>
</dbReference>
<dbReference type="Proteomes" id="UP001058860">
    <property type="component" value="Chromosome"/>
</dbReference>
<accession>A0ABY5PKV2</accession>
<reference evidence="6" key="1">
    <citation type="submission" date="2021-11" db="EMBL/GenBank/DDBJ databases">
        <title>Cultivation dependent microbiological survey of springs from the worlds oldest radium mine currently devoted to the extraction of radon-saturated water.</title>
        <authorList>
            <person name="Kapinusova G."/>
            <person name="Smrhova T."/>
            <person name="Strejcek M."/>
            <person name="Suman J."/>
            <person name="Jani K."/>
            <person name="Pajer P."/>
            <person name="Uhlik O."/>
        </authorList>
    </citation>
    <scope>NUCLEOTIDE SEQUENCE [LARGE SCALE GENOMIC DNA]</scope>
    <source>
        <strain evidence="6">J379</strain>
    </source>
</reference>
<dbReference type="EMBL" id="CP088295">
    <property type="protein sequence ID" value="UUY05328.1"/>
    <property type="molecule type" value="Genomic_DNA"/>
</dbReference>